<reference evidence="1" key="1">
    <citation type="submission" date="2022-01" db="EMBL/GenBank/DDBJ databases">
        <authorList>
            <person name="King R."/>
        </authorList>
    </citation>
    <scope>NUCLEOTIDE SEQUENCE</scope>
</reference>
<keyword evidence="2" id="KW-1185">Reference proteome</keyword>
<gene>
    <name evidence="1" type="ORF">CHIRRI_LOCUS10109</name>
</gene>
<dbReference type="Proteomes" id="UP001153620">
    <property type="component" value="Chromosome 3"/>
</dbReference>
<dbReference type="EMBL" id="OU895879">
    <property type="protein sequence ID" value="CAG9807260.1"/>
    <property type="molecule type" value="Genomic_DNA"/>
</dbReference>
<evidence type="ECO:0000313" key="1">
    <source>
        <dbReference type="EMBL" id="CAG9807260.1"/>
    </source>
</evidence>
<name>A0A9N9WVN4_9DIPT</name>
<protein>
    <submittedName>
        <fullName evidence="1">Uncharacterized protein</fullName>
    </submittedName>
</protein>
<organism evidence="1 2">
    <name type="scientific">Chironomus riparius</name>
    <dbReference type="NCBI Taxonomy" id="315576"/>
    <lineage>
        <taxon>Eukaryota</taxon>
        <taxon>Metazoa</taxon>
        <taxon>Ecdysozoa</taxon>
        <taxon>Arthropoda</taxon>
        <taxon>Hexapoda</taxon>
        <taxon>Insecta</taxon>
        <taxon>Pterygota</taxon>
        <taxon>Neoptera</taxon>
        <taxon>Endopterygota</taxon>
        <taxon>Diptera</taxon>
        <taxon>Nematocera</taxon>
        <taxon>Chironomoidea</taxon>
        <taxon>Chironomidae</taxon>
        <taxon>Chironominae</taxon>
        <taxon>Chironomus</taxon>
    </lineage>
</organism>
<sequence length="51" mass="6343">MEFFYWRFGDVKYDRIELSKELEYLYEFQGTHYLNKMSCELMSGNQLFKTL</sequence>
<reference evidence="1" key="2">
    <citation type="submission" date="2022-10" db="EMBL/GenBank/DDBJ databases">
        <authorList>
            <consortium name="ENA_rothamsted_submissions"/>
            <consortium name="culmorum"/>
            <person name="King R."/>
        </authorList>
    </citation>
    <scope>NUCLEOTIDE SEQUENCE</scope>
</reference>
<dbReference type="AlphaFoldDB" id="A0A9N9WVN4"/>
<evidence type="ECO:0000313" key="2">
    <source>
        <dbReference type="Proteomes" id="UP001153620"/>
    </source>
</evidence>
<accession>A0A9N9WVN4</accession>
<proteinExistence type="predicted"/>